<sequence length="213" mass="23288">MTSGAWFEIYGGILSLCVADGIEIDSWDELTNPDFRIVAPSPLTSGTAGTFLSFQHLRLGNNVTPYLRQLHTNLVTYTDSGIAPAHIVAIGHADVGITFAPYCERLRADGAKVHTVFPKEGTDYEVGGAALLHGARNREIGIEFLEYVTSEEGQRIGARAGHQVPIISSEGHTLDDQLSELEVPLLRTDPRLLAEILPGLVDAWRREVYHARS</sequence>
<gene>
    <name evidence="2" type="ORF">J2S70_000424</name>
</gene>
<keyword evidence="1" id="KW-0732">Signal</keyword>
<dbReference type="PANTHER" id="PTHR30006">
    <property type="entry name" value="THIAMINE-BINDING PERIPLASMIC PROTEIN-RELATED"/>
    <property type="match status" value="1"/>
</dbReference>
<evidence type="ECO:0000313" key="2">
    <source>
        <dbReference type="EMBL" id="MDP9805842.1"/>
    </source>
</evidence>
<organism evidence="2 3">
    <name type="scientific">Trueperella bonasi</name>
    <dbReference type="NCBI Taxonomy" id="312286"/>
    <lineage>
        <taxon>Bacteria</taxon>
        <taxon>Bacillati</taxon>
        <taxon>Actinomycetota</taxon>
        <taxon>Actinomycetes</taxon>
        <taxon>Actinomycetales</taxon>
        <taxon>Actinomycetaceae</taxon>
        <taxon>Trueperella</taxon>
    </lineage>
</organism>
<dbReference type="Proteomes" id="UP001243212">
    <property type="component" value="Unassembled WGS sequence"/>
</dbReference>
<name>A0ABT9NF67_9ACTO</name>
<comment type="caution">
    <text evidence="2">The sequence shown here is derived from an EMBL/GenBank/DDBJ whole genome shotgun (WGS) entry which is preliminary data.</text>
</comment>
<reference evidence="2 3" key="1">
    <citation type="submission" date="2023-07" db="EMBL/GenBank/DDBJ databases">
        <title>Sequencing the genomes of 1000 actinobacteria strains.</title>
        <authorList>
            <person name="Klenk H.-P."/>
        </authorList>
    </citation>
    <scope>NUCLEOTIDE SEQUENCE [LARGE SCALE GENOMIC DNA]</scope>
    <source>
        <strain evidence="2 3">DSM 17163</strain>
    </source>
</reference>
<accession>A0ABT9NF67</accession>
<dbReference type="EMBL" id="JAUSQX010000001">
    <property type="protein sequence ID" value="MDP9805842.1"/>
    <property type="molecule type" value="Genomic_DNA"/>
</dbReference>
<dbReference type="Gene3D" id="3.40.190.10">
    <property type="entry name" value="Periplasmic binding protein-like II"/>
    <property type="match status" value="2"/>
</dbReference>
<evidence type="ECO:0000313" key="3">
    <source>
        <dbReference type="Proteomes" id="UP001243212"/>
    </source>
</evidence>
<dbReference type="SUPFAM" id="SSF53850">
    <property type="entry name" value="Periplasmic binding protein-like II"/>
    <property type="match status" value="1"/>
</dbReference>
<evidence type="ECO:0000256" key="1">
    <source>
        <dbReference type="ARBA" id="ARBA00022729"/>
    </source>
</evidence>
<proteinExistence type="predicted"/>
<dbReference type="Pfam" id="PF13531">
    <property type="entry name" value="SBP_bac_11"/>
    <property type="match status" value="1"/>
</dbReference>
<keyword evidence="3" id="KW-1185">Reference proteome</keyword>
<protein>
    <submittedName>
        <fullName evidence="2">ABC-type Fe3+ transport system substrate-binding protein</fullName>
    </submittedName>
</protein>
<dbReference type="PANTHER" id="PTHR30006:SF2">
    <property type="entry name" value="ABC TRANSPORTER SUBSTRATE-BINDING PROTEIN"/>
    <property type="match status" value="1"/>
</dbReference>